<feature type="compositionally biased region" description="Basic and acidic residues" evidence="1">
    <location>
        <begin position="703"/>
        <end position="721"/>
    </location>
</feature>
<feature type="region of interest" description="Disordered" evidence="1">
    <location>
        <begin position="690"/>
        <end position="727"/>
    </location>
</feature>
<dbReference type="PANTHER" id="PTHR34211">
    <property type="entry name" value="CALCINEURIN-LIKE METALLO-PHOSPHOESTERASE SUPERFAMILY PROTEIN"/>
    <property type="match status" value="1"/>
</dbReference>
<dbReference type="AlphaFoldDB" id="A0A8J4QCB8"/>
<gene>
    <name evidence="4" type="ORF">CMV_026112</name>
</gene>
<feature type="compositionally biased region" description="Polar residues" evidence="1">
    <location>
        <begin position="56"/>
        <end position="87"/>
    </location>
</feature>
<evidence type="ECO:0000259" key="3">
    <source>
        <dbReference type="Pfam" id="PF00149"/>
    </source>
</evidence>
<accession>A0A8J4QCB8</accession>
<sequence>AALNQREDTTRDYLYDHFSEKEELWFDFMADTGDGGNSTYTVARLLAQPKIVVTDPNPSVEPNQVTIPEPGAQNNNPDEQISNPNQDTEPKLNLKRGNLLLIGGDLAYPNPSESTYKRRLFRPFKYALQPPPNHDERMTTNKPVLPPELPEPDQDVPQCFAIPGNHDWFDGLCTFMRNICHRSWLGGWYMPQKKSYFALKLPKGWWIFGLDLALSDDIDVYQFEFFTKLTKDEVGQNDSVIIMTHKPDWLVDWYENGNSRNNVSNYQSKGKNVEDLICNILKERCKLQIAGDIHHYMHHAAVPHPNRNNNEPIKHLLVNGCGGAFTHPTHAFRGFRESRGVSYDCKVAYPSFKKSRWLAFENIWDFYWNNWRFEYVCGIIYVVLVCSTLPQCELDHTFQTVSASSYWSSCFGTIKNAFIYILEDSIVSLVSATLLLIVAVAIVPSTVSFKKRVMIGGTHGFAHLAAALCYSFMLEVSIVDFVRSKTSQTSAYHSRYRSYHAMSHRELPVPISILDRIVQWASGLYQAYIKYFMSAFDVPELIAVSRSNICNNGIESASRWDKTIYYASTFLGVYIFSTLTASLILGIYLCICSNCFNLYYDEAFSSLRIADYKAFTRFHINSDGDLEVFTLAVDKVPREWELEPNWKRPTSDDLSHRRENPSKWKASEFDPEPLKTVKIIDKFVIRRTNGTATEVPGTEQNSSDEKKQKETETTLETEGKTNVDQTVAAKEIQEVEEKQSEAK</sequence>
<reference evidence="4" key="1">
    <citation type="submission" date="2020-03" db="EMBL/GenBank/DDBJ databases">
        <title>Castanea mollissima Vanexum genome sequencing.</title>
        <authorList>
            <person name="Staton M."/>
        </authorList>
    </citation>
    <scope>NUCLEOTIDE SEQUENCE</scope>
    <source>
        <tissue evidence="4">Leaf</tissue>
    </source>
</reference>
<feature type="domain" description="Calcineurin-like phosphoesterase" evidence="3">
    <location>
        <begin position="96"/>
        <end position="296"/>
    </location>
</feature>
<feature type="transmembrane region" description="Helical" evidence="2">
    <location>
        <begin position="564"/>
        <end position="589"/>
    </location>
</feature>
<protein>
    <recommendedName>
        <fullName evidence="3">Calcineurin-like phosphoesterase domain-containing protein</fullName>
    </recommendedName>
</protein>
<dbReference type="InterPro" id="IPR004843">
    <property type="entry name" value="Calcineurin-like_PHP"/>
</dbReference>
<dbReference type="OrthoDB" id="1883418at2759"/>
<feature type="region of interest" description="Disordered" evidence="1">
    <location>
        <begin position="647"/>
        <end position="667"/>
    </location>
</feature>
<dbReference type="Gene3D" id="3.60.21.10">
    <property type="match status" value="1"/>
</dbReference>
<dbReference type="GO" id="GO:0016787">
    <property type="term" value="F:hydrolase activity"/>
    <property type="evidence" value="ECO:0007669"/>
    <property type="project" value="InterPro"/>
</dbReference>
<keyword evidence="2" id="KW-0472">Membrane</keyword>
<dbReference type="InterPro" id="IPR029052">
    <property type="entry name" value="Metallo-depent_PP-like"/>
</dbReference>
<dbReference type="PANTHER" id="PTHR34211:SF3">
    <property type="entry name" value="CALCINEURIN-LIKE METALLO-PHOSPHOESTERASE SUPERFAMILY PROTEIN"/>
    <property type="match status" value="1"/>
</dbReference>
<feature type="transmembrane region" description="Helical" evidence="2">
    <location>
        <begin position="426"/>
        <end position="447"/>
    </location>
</feature>
<keyword evidence="5" id="KW-1185">Reference proteome</keyword>
<dbReference type="Proteomes" id="UP000737018">
    <property type="component" value="Unassembled WGS sequence"/>
</dbReference>
<feature type="non-terminal residue" evidence="4">
    <location>
        <position position="1"/>
    </location>
</feature>
<organism evidence="4 5">
    <name type="scientific">Castanea mollissima</name>
    <name type="common">Chinese chestnut</name>
    <dbReference type="NCBI Taxonomy" id="60419"/>
    <lineage>
        <taxon>Eukaryota</taxon>
        <taxon>Viridiplantae</taxon>
        <taxon>Streptophyta</taxon>
        <taxon>Embryophyta</taxon>
        <taxon>Tracheophyta</taxon>
        <taxon>Spermatophyta</taxon>
        <taxon>Magnoliopsida</taxon>
        <taxon>eudicotyledons</taxon>
        <taxon>Gunneridae</taxon>
        <taxon>Pentapetalae</taxon>
        <taxon>rosids</taxon>
        <taxon>fabids</taxon>
        <taxon>Fagales</taxon>
        <taxon>Fagaceae</taxon>
        <taxon>Castanea</taxon>
    </lineage>
</organism>
<proteinExistence type="predicted"/>
<name>A0A8J4QCB8_9ROSI</name>
<dbReference type="EMBL" id="JRKL02007388">
    <property type="protein sequence ID" value="KAF3947808.1"/>
    <property type="molecule type" value="Genomic_DNA"/>
</dbReference>
<evidence type="ECO:0000313" key="5">
    <source>
        <dbReference type="Proteomes" id="UP000737018"/>
    </source>
</evidence>
<dbReference type="Pfam" id="PF00149">
    <property type="entry name" value="Metallophos"/>
    <property type="match status" value="1"/>
</dbReference>
<feature type="region of interest" description="Disordered" evidence="1">
    <location>
        <begin position="54"/>
        <end position="89"/>
    </location>
</feature>
<comment type="caution">
    <text evidence="4">The sequence shown here is derived from an EMBL/GenBank/DDBJ whole genome shotgun (WGS) entry which is preliminary data.</text>
</comment>
<keyword evidence="2" id="KW-1133">Transmembrane helix</keyword>
<evidence type="ECO:0000256" key="2">
    <source>
        <dbReference type="SAM" id="Phobius"/>
    </source>
</evidence>
<dbReference type="SUPFAM" id="SSF56300">
    <property type="entry name" value="Metallo-dependent phosphatases"/>
    <property type="match status" value="1"/>
</dbReference>
<keyword evidence="2" id="KW-0812">Transmembrane</keyword>
<evidence type="ECO:0000256" key="1">
    <source>
        <dbReference type="SAM" id="MobiDB-lite"/>
    </source>
</evidence>
<evidence type="ECO:0000313" key="4">
    <source>
        <dbReference type="EMBL" id="KAF3947808.1"/>
    </source>
</evidence>